<gene>
    <name evidence="1" type="ORF">JR347_05265</name>
</gene>
<keyword evidence="2" id="KW-1185">Reference proteome</keyword>
<dbReference type="Proteomes" id="UP000662783">
    <property type="component" value="Chromosome"/>
</dbReference>
<organism evidence="1 2">
    <name type="scientific">Fulvivirga lutea</name>
    <dbReference type="NCBI Taxonomy" id="2810512"/>
    <lineage>
        <taxon>Bacteria</taxon>
        <taxon>Pseudomonadati</taxon>
        <taxon>Bacteroidota</taxon>
        <taxon>Cytophagia</taxon>
        <taxon>Cytophagales</taxon>
        <taxon>Fulvivirgaceae</taxon>
        <taxon>Fulvivirga</taxon>
    </lineage>
</organism>
<name>A0A974WHZ5_9BACT</name>
<evidence type="ECO:0000313" key="1">
    <source>
        <dbReference type="EMBL" id="QSE98490.1"/>
    </source>
</evidence>
<dbReference type="KEGG" id="fuv:JR347_05265"/>
<reference evidence="1" key="1">
    <citation type="submission" date="2021-02" db="EMBL/GenBank/DDBJ databases">
        <title>Fulvivirga sp. S481 isolated from sea water.</title>
        <authorList>
            <person name="Bae S.S."/>
            <person name="Baek K."/>
        </authorList>
    </citation>
    <scope>NUCLEOTIDE SEQUENCE</scope>
    <source>
        <strain evidence="1">S481</strain>
    </source>
</reference>
<sequence>MLEYFKTILDKVSFDLKLFEKELKKAIKSLVAEEIEELRKWCYFNYGESHQLVLQRCFTH</sequence>
<dbReference type="RefSeq" id="WP_205723004.1">
    <property type="nucleotide sequence ID" value="NZ_CP070608.1"/>
</dbReference>
<evidence type="ECO:0000313" key="2">
    <source>
        <dbReference type="Proteomes" id="UP000662783"/>
    </source>
</evidence>
<dbReference type="AlphaFoldDB" id="A0A974WHZ5"/>
<proteinExistence type="predicted"/>
<protein>
    <submittedName>
        <fullName evidence="1">Uncharacterized protein</fullName>
    </submittedName>
</protein>
<accession>A0A974WHZ5</accession>
<dbReference type="EMBL" id="CP070608">
    <property type="protein sequence ID" value="QSE98490.1"/>
    <property type="molecule type" value="Genomic_DNA"/>
</dbReference>